<feature type="compositionally biased region" description="Pro residues" evidence="4">
    <location>
        <begin position="34"/>
        <end position="45"/>
    </location>
</feature>
<dbReference type="GO" id="GO:0005516">
    <property type="term" value="F:calmodulin binding"/>
    <property type="evidence" value="ECO:0007669"/>
    <property type="project" value="UniProtKB-KW"/>
</dbReference>
<protein>
    <recommendedName>
        <fullName evidence="5">DUF4005 domain-containing protein</fullName>
    </recommendedName>
</protein>
<feature type="compositionally biased region" description="Polar residues" evidence="4">
    <location>
        <begin position="304"/>
        <end position="327"/>
    </location>
</feature>
<keyword evidence="1" id="KW-0112">Calmodulin-binding</keyword>
<evidence type="ECO:0000313" key="7">
    <source>
        <dbReference type="Proteomes" id="UP001418222"/>
    </source>
</evidence>
<feature type="region of interest" description="Disordered" evidence="4">
    <location>
        <begin position="1"/>
        <end position="75"/>
    </location>
</feature>
<organism evidence="6 7">
    <name type="scientific">Platanthera zijinensis</name>
    <dbReference type="NCBI Taxonomy" id="2320716"/>
    <lineage>
        <taxon>Eukaryota</taxon>
        <taxon>Viridiplantae</taxon>
        <taxon>Streptophyta</taxon>
        <taxon>Embryophyta</taxon>
        <taxon>Tracheophyta</taxon>
        <taxon>Spermatophyta</taxon>
        <taxon>Magnoliopsida</taxon>
        <taxon>Liliopsida</taxon>
        <taxon>Asparagales</taxon>
        <taxon>Orchidaceae</taxon>
        <taxon>Orchidoideae</taxon>
        <taxon>Orchideae</taxon>
        <taxon>Orchidinae</taxon>
        <taxon>Platanthera</taxon>
    </lineage>
</organism>
<feature type="region of interest" description="Disordered" evidence="4">
    <location>
        <begin position="304"/>
        <end position="336"/>
    </location>
</feature>
<dbReference type="SMART" id="SM00015">
    <property type="entry name" value="IQ"/>
    <property type="match status" value="2"/>
</dbReference>
<evidence type="ECO:0000259" key="5">
    <source>
        <dbReference type="Pfam" id="PF13178"/>
    </source>
</evidence>
<dbReference type="PROSITE" id="PS50096">
    <property type="entry name" value="IQ"/>
    <property type="match status" value="2"/>
</dbReference>
<dbReference type="Pfam" id="PF00612">
    <property type="entry name" value="IQ"/>
    <property type="match status" value="2"/>
</dbReference>
<sequence length="371" mass="40594">MVKAGRWLRNFLSGKKEKNHEKKKAADRRILPQLLPPPPPPPPSTPLEEQRRRSFSPETKRHKPPPPPAASLRRSATRKTGFSALEMVAAVKIQSSFRSFLARKALRALKGLVKLQAAVRGFLVRKQAAAALRSMQALLTVQGRARALRVRMSQESPAMPWKEAGRGRTTAAEAKLRQSTSISRSFQSKERSLEKLIEMEHAQSKASSSRGKKTNPTMQAETSRKSFSYHKSFSAPSPPTGANTGAGNARPDGLSVAPPARSSSQQASTSTNPHRIAVDESGMWRLSHDSSMFPNYMANTESWKAKARSQSAPRQRSGSPDSKQSGGVQRPSFDGKSLAGAAWAWSRSSSAAREQIPWAVVLDRSVTHAGY</sequence>
<proteinExistence type="inferred from homology"/>
<evidence type="ECO:0000313" key="6">
    <source>
        <dbReference type="EMBL" id="KAK8918397.1"/>
    </source>
</evidence>
<evidence type="ECO:0000256" key="3">
    <source>
        <dbReference type="ARBA" id="ARBA00024378"/>
    </source>
</evidence>
<dbReference type="EMBL" id="JBBWWQ010000019">
    <property type="protein sequence ID" value="KAK8918397.1"/>
    <property type="molecule type" value="Genomic_DNA"/>
</dbReference>
<dbReference type="Pfam" id="PF13178">
    <property type="entry name" value="DUF4005"/>
    <property type="match status" value="1"/>
</dbReference>
<reference evidence="6 7" key="1">
    <citation type="journal article" date="2022" name="Nat. Plants">
        <title>Genomes of leafy and leafless Platanthera orchids illuminate the evolution of mycoheterotrophy.</title>
        <authorList>
            <person name="Li M.H."/>
            <person name="Liu K.W."/>
            <person name="Li Z."/>
            <person name="Lu H.C."/>
            <person name="Ye Q.L."/>
            <person name="Zhang D."/>
            <person name="Wang J.Y."/>
            <person name="Li Y.F."/>
            <person name="Zhong Z.M."/>
            <person name="Liu X."/>
            <person name="Yu X."/>
            <person name="Liu D.K."/>
            <person name="Tu X.D."/>
            <person name="Liu B."/>
            <person name="Hao Y."/>
            <person name="Liao X.Y."/>
            <person name="Jiang Y.T."/>
            <person name="Sun W.H."/>
            <person name="Chen J."/>
            <person name="Chen Y.Q."/>
            <person name="Ai Y."/>
            <person name="Zhai J.W."/>
            <person name="Wu S.S."/>
            <person name="Zhou Z."/>
            <person name="Hsiao Y.Y."/>
            <person name="Wu W.L."/>
            <person name="Chen Y.Y."/>
            <person name="Lin Y.F."/>
            <person name="Hsu J.L."/>
            <person name="Li C.Y."/>
            <person name="Wang Z.W."/>
            <person name="Zhao X."/>
            <person name="Zhong W.Y."/>
            <person name="Ma X.K."/>
            <person name="Ma L."/>
            <person name="Huang J."/>
            <person name="Chen G.Z."/>
            <person name="Huang M.Z."/>
            <person name="Huang L."/>
            <person name="Peng D.H."/>
            <person name="Luo Y.B."/>
            <person name="Zou S.Q."/>
            <person name="Chen S.P."/>
            <person name="Lan S."/>
            <person name="Tsai W.C."/>
            <person name="Van de Peer Y."/>
            <person name="Liu Z.J."/>
        </authorList>
    </citation>
    <scope>NUCLEOTIDE SEQUENCE [LARGE SCALE GENOMIC DNA]</scope>
    <source>
        <strain evidence="6">Lor287</strain>
    </source>
</reference>
<dbReference type="InterPro" id="IPR025064">
    <property type="entry name" value="DUF4005"/>
</dbReference>
<feature type="compositionally biased region" description="Low complexity" evidence="4">
    <location>
        <begin position="255"/>
        <end position="271"/>
    </location>
</feature>
<evidence type="ECO:0000256" key="4">
    <source>
        <dbReference type="SAM" id="MobiDB-lite"/>
    </source>
</evidence>
<feature type="compositionally biased region" description="Polar residues" evidence="4">
    <location>
        <begin position="204"/>
        <end position="246"/>
    </location>
</feature>
<keyword evidence="7" id="KW-1185">Reference proteome</keyword>
<comment type="caution">
    <text evidence="6">The sequence shown here is derived from an EMBL/GenBank/DDBJ whole genome shotgun (WGS) entry which is preliminary data.</text>
</comment>
<dbReference type="PANTHER" id="PTHR32295">
    <property type="entry name" value="IQ-DOMAIN 5-RELATED"/>
    <property type="match status" value="1"/>
</dbReference>
<feature type="compositionally biased region" description="Polar residues" evidence="4">
    <location>
        <begin position="177"/>
        <end position="186"/>
    </location>
</feature>
<comment type="subunit">
    <text evidence="3">Binds to multiple calmodulin (CaM) in the presence of Ca(2+) and CaM-like proteins.</text>
</comment>
<dbReference type="Proteomes" id="UP001418222">
    <property type="component" value="Unassembled WGS sequence"/>
</dbReference>
<evidence type="ECO:0000256" key="2">
    <source>
        <dbReference type="ARBA" id="ARBA00024341"/>
    </source>
</evidence>
<gene>
    <name evidence="6" type="ORF">KSP39_PZI021128</name>
</gene>
<name>A0AAP0AWZ3_9ASPA</name>
<dbReference type="AlphaFoldDB" id="A0AAP0AWZ3"/>
<dbReference type="PANTHER" id="PTHR32295:SF45">
    <property type="entry name" value="PROTEIN IQ-DOMAIN 19"/>
    <property type="match status" value="1"/>
</dbReference>
<dbReference type="InterPro" id="IPR000048">
    <property type="entry name" value="IQ_motif_EF-hand-BS"/>
</dbReference>
<feature type="compositionally biased region" description="Basic and acidic residues" evidence="4">
    <location>
        <begin position="187"/>
        <end position="203"/>
    </location>
</feature>
<feature type="domain" description="DUF4005" evidence="5">
    <location>
        <begin position="260"/>
        <end position="348"/>
    </location>
</feature>
<comment type="similarity">
    <text evidence="2">Belongs to the IQD family.</text>
</comment>
<dbReference type="Gene3D" id="1.20.5.190">
    <property type="match status" value="1"/>
</dbReference>
<accession>A0AAP0AWZ3</accession>
<evidence type="ECO:0000256" key="1">
    <source>
        <dbReference type="ARBA" id="ARBA00022860"/>
    </source>
</evidence>
<feature type="region of interest" description="Disordered" evidence="4">
    <location>
        <begin position="151"/>
        <end position="283"/>
    </location>
</feature>